<reference evidence="1 2" key="1">
    <citation type="submission" date="2016-05" db="EMBL/GenBank/DDBJ databases">
        <title>Nuclear genome of Blastocystis sp. subtype 1 NandII.</title>
        <authorList>
            <person name="Gentekaki E."/>
            <person name="Curtis B."/>
            <person name="Stairs C."/>
            <person name="Eme L."/>
            <person name="Herman E."/>
            <person name="Klimes V."/>
            <person name="Arias M.C."/>
            <person name="Elias M."/>
            <person name="Hilliou F."/>
            <person name="Klute M."/>
            <person name="Malik S.-B."/>
            <person name="Pightling A."/>
            <person name="Rachubinski R."/>
            <person name="Salas D."/>
            <person name="Schlacht A."/>
            <person name="Suga H."/>
            <person name="Archibald J."/>
            <person name="Ball S.G."/>
            <person name="Clark G."/>
            <person name="Dacks J."/>
            <person name="Van Der Giezen M."/>
            <person name="Tsaousis A."/>
            <person name="Roger A."/>
        </authorList>
    </citation>
    <scope>NUCLEOTIDE SEQUENCE [LARGE SCALE GENOMIC DNA]</scope>
    <source>
        <strain evidence="2">ATCC 50177 / NandII</strain>
    </source>
</reference>
<evidence type="ECO:0000313" key="2">
    <source>
        <dbReference type="Proteomes" id="UP000078348"/>
    </source>
</evidence>
<keyword evidence="2" id="KW-1185">Reference proteome</keyword>
<gene>
    <name evidence="1" type="ORF">AV274_6192</name>
</gene>
<dbReference type="EMBL" id="LXWW01000561">
    <property type="protein sequence ID" value="OAO12142.1"/>
    <property type="molecule type" value="Genomic_DNA"/>
</dbReference>
<dbReference type="PANTHER" id="PTHR45661:SF3">
    <property type="entry name" value="IG-LIKE DOMAIN-CONTAINING PROTEIN"/>
    <property type="match status" value="1"/>
</dbReference>
<dbReference type="InterPro" id="IPR032675">
    <property type="entry name" value="LRR_dom_sf"/>
</dbReference>
<dbReference type="Gene3D" id="3.80.10.10">
    <property type="entry name" value="Ribonuclease Inhibitor"/>
    <property type="match status" value="2"/>
</dbReference>
<dbReference type="PANTHER" id="PTHR45661">
    <property type="entry name" value="SURFACE ANTIGEN"/>
    <property type="match status" value="1"/>
</dbReference>
<dbReference type="SUPFAM" id="SSF52047">
    <property type="entry name" value="RNI-like"/>
    <property type="match status" value="1"/>
</dbReference>
<evidence type="ECO:0000313" key="1">
    <source>
        <dbReference type="EMBL" id="OAO12142.1"/>
    </source>
</evidence>
<proteinExistence type="predicted"/>
<name>A0A196S7U1_BLAHN</name>
<dbReference type="Proteomes" id="UP000078348">
    <property type="component" value="Unassembled WGS sequence"/>
</dbReference>
<dbReference type="InterPro" id="IPR053139">
    <property type="entry name" value="Surface_bspA-like"/>
</dbReference>
<comment type="caution">
    <text evidence="1">The sequence shown here is derived from an EMBL/GenBank/DDBJ whole genome shotgun (WGS) entry which is preliminary data.</text>
</comment>
<accession>A0A196S7U1</accession>
<dbReference type="OrthoDB" id="1574204at2759"/>
<organism evidence="1 2">
    <name type="scientific">Blastocystis sp. subtype 1 (strain ATCC 50177 / NandII)</name>
    <dbReference type="NCBI Taxonomy" id="478820"/>
    <lineage>
        <taxon>Eukaryota</taxon>
        <taxon>Sar</taxon>
        <taxon>Stramenopiles</taxon>
        <taxon>Bigyra</taxon>
        <taxon>Opalozoa</taxon>
        <taxon>Opalinata</taxon>
        <taxon>Blastocystidae</taxon>
        <taxon>Blastocystis</taxon>
    </lineage>
</organism>
<protein>
    <submittedName>
        <fullName evidence="1">Leucine-rich repeat neuronal protein 1</fullName>
    </submittedName>
</protein>
<dbReference type="AlphaFoldDB" id="A0A196S7U1"/>
<sequence>MDPSTMKTITIESNTGNEYAITHLDLSKYDDLEVLRIGNGCFKNVKEVRIVGLQHFTRERENGRRSNYRFILRDCESLKELQIGRGSFSSYSAIELENLPALTELTIGDVKAKSNNFFDSSLELKDLPQLSHVFFGESSFYACNSVVFENLPQLSSIVLGPDAFRFYESEASSFLTLKSSFSPFSSFADLSKLATIQSPATKHKSFRDVHHLHFETLPSLSIVTLPPMAFSNRESITMTNVGGLQSNPLIPCLLKEAELCSCADLRSIDAYITRLSVGNNCCNDRSLTVIDLTGNSFLQELSIGNNSLNGVRRVTIAGQKKLTSISIGNNCSRTEHTDDKAFIFSVSECPVLKEISIGSYSFSTFDQFKAANLPSLETVTLPQSKDIITGTGSFQQCESVVFENLPKLTSIRLGYNVFSFDSVKEPTSLVLQDLPRLHQFITSRRVVLGNTFRYPRRITLENMPRLTNLMLSSYAFENKKRVTVDKKTIGAFSQFFI</sequence>